<dbReference type="Pfam" id="PF07885">
    <property type="entry name" value="Ion_trans_2"/>
    <property type="match status" value="1"/>
</dbReference>
<keyword evidence="1" id="KW-1133">Transmembrane helix</keyword>
<dbReference type="EMBL" id="UYSL01000765">
    <property type="protein sequence ID" value="VDL64389.1"/>
    <property type="molecule type" value="Genomic_DNA"/>
</dbReference>
<accession>A0A0N4XF25</accession>
<name>A0A0N4XF25_NIPBR</name>
<gene>
    <name evidence="3" type="ORF">NBR_LOCUS1128</name>
</gene>
<keyword evidence="1" id="KW-0812">Transmembrane</keyword>
<evidence type="ECO:0000259" key="2">
    <source>
        <dbReference type="Pfam" id="PF07885"/>
    </source>
</evidence>
<protein>
    <submittedName>
        <fullName evidence="5">Ion_trans_2 domain-containing protein</fullName>
    </submittedName>
</protein>
<evidence type="ECO:0000256" key="1">
    <source>
        <dbReference type="SAM" id="Phobius"/>
    </source>
</evidence>
<dbReference type="SUPFAM" id="SSF81324">
    <property type="entry name" value="Voltage-gated potassium channels"/>
    <property type="match status" value="1"/>
</dbReference>
<keyword evidence="1" id="KW-0472">Membrane</keyword>
<feature type="domain" description="Potassium channel" evidence="2">
    <location>
        <begin position="7"/>
        <end position="48"/>
    </location>
</feature>
<dbReference type="AlphaFoldDB" id="A0A0N4XF25"/>
<sequence length="107" mass="11894">MTTTTFIFFYDALSGPPDSGISYFLSFYFSFISISTIGLGDVMPNNVTMTKSRAVTLTDGNQAQMQEMTDPRNEVTIGSLLTFIKSDAHVYGRQFGRLNLTARKETV</sequence>
<dbReference type="Proteomes" id="UP000271162">
    <property type="component" value="Unassembled WGS sequence"/>
</dbReference>
<keyword evidence="4" id="KW-1185">Reference proteome</keyword>
<evidence type="ECO:0000313" key="5">
    <source>
        <dbReference type="WBParaSite" id="NBR_0000112701-mRNA-1"/>
    </source>
</evidence>
<dbReference type="InterPro" id="IPR013099">
    <property type="entry name" value="K_chnl_dom"/>
</dbReference>
<proteinExistence type="predicted"/>
<dbReference type="WBParaSite" id="NBR_0000112701-mRNA-1">
    <property type="protein sequence ID" value="NBR_0000112701-mRNA-1"/>
    <property type="gene ID" value="NBR_0000112701"/>
</dbReference>
<reference evidence="5" key="1">
    <citation type="submission" date="2017-02" db="UniProtKB">
        <authorList>
            <consortium name="WormBaseParasite"/>
        </authorList>
    </citation>
    <scope>IDENTIFICATION</scope>
</reference>
<reference evidence="3 4" key="2">
    <citation type="submission" date="2018-11" db="EMBL/GenBank/DDBJ databases">
        <authorList>
            <consortium name="Pathogen Informatics"/>
        </authorList>
    </citation>
    <scope>NUCLEOTIDE SEQUENCE [LARGE SCALE GENOMIC DNA]</scope>
</reference>
<organism evidence="5">
    <name type="scientific">Nippostrongylus brasiliensis</name>
    <name type="common">Rat hookworm</name>
    <dbReference type="NCBI Taxonomy" id="27835"/>
    <lineage>
        <taxon>Eukaryota</taxon>
        <taxon>Metazoa</taxon>
        <taxon>Ecdysozoa</taxon>
        <taxon>Nematoda</taxon>
        <taxon>Chromadorea</taxon>
        <taxon>Rhabditida</taxon>
        <taxon>Rhabditina</taxon>
        <taxon>Rhabditomorpha</taxon>
        <taxon>Strongyloidea</taxon>
        <taxon>Heligmosomidae</taxon>
        <taxon>Nippostrongylus</taxon>
    </lineage>
</organism>
<evidence type="ECO:0000313" key="3">
    <source>
        <dbReference type="EMBL" id="VDL64389.1"/>
    </source>
</evidence>
<feature type="transmembrane region" description="Helical" evidence="1">
    <location>
        <begin position="20"/>
        <end position="43"/>
    </location>
</feature>
<evidence type="ECO:0000313" key="4">
    <source>
        <dbReference type="Proteomes" id="UP000271162"/>
    </source>
</evidence>
<dbReference type="Gene3D" id="1.10.287.70">
    <property type="match status" value="1"/>
</dbReference>